<name>Q2RPL2_RHORT</name>
<evidence type="ECO:0000256" key="3">
    <source>
        <dbReference type="ARBA" id="ARBA00022970"/>
    </source>
</evidence>
<feature type="domain" description="Leucine-binding protein" evidence="5">
    <location>
        <begin position="48"/>
        <end position="247"/>
    </location>
</feature>
<feature type="region of interest" description="Disordered" evidence="4">
    <location>
        <begin position="291"/>
        <end position="311"/>
    </location>
</feature>
<proteinExistence type="inferred from homology"/>
<evidence type="ECO:0000313" key="6">
    <source>
        <dbReference type="EMBL" id="ABC23933.1"/>
    </source>
</evidence>
<dbReference type="InterPro" id="IPR028082">
    <property type="entry name" value="Peripla_BP_I"/>
</dbReference>
<feature type="region of interest" description="Disordered" evidence="4">
    <location>
        <begin position="19"/>
        <end position="46"/>
    </location>
</feature>
<keyword evidence="2" id="KW-0732">Signal</keyword>
<dbReference type="PhylomeDB" id="Q2RPL2"/>
<keyword evidence="3" id="KW-0813">Transport</keyword>
<dbReference type="AlphaFoldDB" id="Q2RPL2"/>
<evidence type="ECO:0000256" key="2">
    <source>
        <dbReference type="ARBA" id="ARBA00022729"/>
    </source>
</evidence>
<dbReference type="Pfam" id="PF13458">
    <property type="entry name" value="Peripla_BP_6"/>
    <property type="match status" value="1"/>
</dbReference>
<dbReference type="STRING" id="269796.Rru_A3138"/>
<sequence length="419" mass="42065">MVAGLVVAGLALAACAPRFPSSAPPPPGPPPARAEGSGAERHPPADGPLTVALLLPLSGKAGAVGGRLRTAAETMAETTPNRLRLIAFDTQGPQGAVTAARAAIAAHADLIVGPLFGGDAQAVRPIVEEAGLTALALTNNASAGGARLWALGHAPEPQVRRVLALAAGRGEGRVMIIGPDTAYARLALAQARAMAAEAGGVTVVGASLYPPGTPYGALAESLRGMVRTPADVVLIPAGGLDLIAVSSVLAYYGETTGHRPVGTDLWEGPRPLSREASLRGGWFTSANPLSAVPPSAETVAGPPDGGTPQRRDPDKLEALVMDGVAVAQAWDRVTPLAEFLERPGGFSGASGVFRLGPQGDVERAYGVMEIGSGETAVLDPPPAVFPAAGAPLGLGRATLPPEESPASEVPPPNAPIPGV</sequence>
<dbReference type="Proteomes" id="UP000001929">
    <property type="component" value="Chromosome"/>
</dbReference>
<dbReference type="InterPro" id="IPR051010">
    <property type="entry name" value="BCAA_transport"/>
</dbReference>
<dbReference type="SUPFAM" id="SSF53822">
    <property type="entry name" value="Periplasmic binding protein-like I"/>
    <property type="match status" value="1"/>
</dbReference>
<organism evidence="6 7">
    <name type="scientific">Rhodospirillum rubrum (strain ATCC 11170 / ATH 1.1.1 / DSM 467 / LMG 4362 / NCIMB 8255 / S1)</name>
    <dbReference type="NCBI Taxonomy" id="269796"/>
    <lineage>
        <taxon>Bacteria</taxon>
        <taxon>Pseudomonadati</taxon>
        <taxon>Pseudomonadota</taxon>
        <taxon>Alphaproteobacteria</taxon>
        <taxon>Rhodospirillales</taxon>
        <taxon>Rhodospirillaceae</taxon>
        <taxon>Rhodospirillum</taxon>
    </lineage>
</organism>
<accession>Q2RPL2</accession>
<dbReference type="KEGG" id="rru:Rru_A3138"/>
<feature type="compositionally biased region" description="Pro residues" evidence="4">
    <location>
        <begin position="408"/>
        <end position="419"/>
    </location>
</feature>
<dbReference type="GO" id="GO:0006865">
    <property type="term" value="P:amino acid transport"/>
    <property type="evidence" value="ECO:0007669"/>
    <property type="project" value="UniProtKB-KW"/>
</dbReference>
<dbReference type="InterPro" id="IPR028081">
    <property type="entry name" value="Leu-bd"/>
</dbReference>
<evidence type="ECO:0000259" key="5">
    <source>
        <dbReference type="Pfam" id="PF13458"/>
    </source>
</evidence>
<keyword evidence="3" id="KW-0029">Amino-acid transport</keyword>
<dbReference type="Gene3D" id="3.40.50.2300">
    <property type="match status" value="2"/>
</dbReference>
<dbReference type="EnsemblBacteria" id="ABC23933">
    <property type="protein sequence ID" value="ABC23933"/>
    <property type="gene ID" value="Rru_A3138"/>
</dbReference>
<dbReference type="EMBL" id="CP000230">
    <property type="protein sequence ID" value="ABC23933.1"/>
    <property type="molecule type" value="Genomic_DNA"/>
</dbReference>
<protein>
    <recommendedName>
        <fullName evidence="5">Leucine-binding protein domain-containing protein</fullName>
    </recommendedName>
</protein>
<keyword evidence="7" id="KW-1185">Reference proteome</keyword>
<dbReference type="HOGENOM" id="CLU_635963_0_0_5"/>
<feature type="compositionally biased region" description="Low complexity" evidence="4">
    <location>
        <begin position="392"/>
        <end position="407"/>
    </location>
</feature>
<feature type="region of interest" description="Disordered" evidence="4">
    <location>
        <begin position="392"/>
        <end position="419"/>
    </location>
</feature>
<evidence type="ECO:0000256" key="4">
    <source>
        <dbReference type="SAM" id="MobiDB-lite"/>
    </source>
</evidence>
<dbReference type="eggNOG" id="COG0683">
    <property type="taxonomic scope" value="Bacteria"/>
</dbReference>
<evidence type="ECO:0000313" key="7">
    <source>
        <dbReference type="Proteomes" id="UP000001929"/>
    </source>
</evidence>
<evidence type="ECO:0000256" key="1">
    <source>
        <dbReference type="ARBA" id="ARBA00010062"/>
    </source>
</evidence>
<dbReference type="PANTHER" id="PTHR30483">
    <property type="entry name" value="LEUCINE-SPECIFIC-BINDING PROTEIN"/>
    <property type="match status" value="1"/>
</dbReference>
<reference evidence="6 7" key="1">
    <citation type="journal article" date="2011" name="Stand. Genomic Sci.">
        <title>Complete genome sequence of Rhodospirillum rubrum type strain (S1).</title>
        <authorList>
            <person name="Munk A.C."/>
            <person name="Copeland A."/>
            <person name="Lucas S."/>
            <person name="Lapidus A."/>
            <person name="Del Rio T.G."/>
            <person name="Barry K."/>
            <person name="Detter J.C."/>
            <person name="Hammon N."/>
            <person name="Israni S."/>
            <person name="Pitluck S."/>
            <person name="Brettin T."/>
            <person name="Bruce D."/>
            <person name="Han C."/>
            <person name="Tapia R."/>
            <person name="Gilna P."/>
            <person name="Schmutz J."/>
            <person name="Larimer F."/>
            <person name="Land M."/>
            <person name="Kyrpides N.C."/>
            <person name="Mavromatis K."/>
            <person name="Richardson P."/>
            <person name="Rohde M."/>
            <person name="Goker M."/>
            <person name="Klenk H.P."/>
            <person name="Zhang Y."/>
            <person name="Roberts G.P."/>
            <person name="Reslewic S."/>
            <person name="Schwartz D.C."/>
        </authorList>
    </citation>
    <scope>NUCLEOTIDE SEQUENCE [LARGE SCALE GENOMIC DNA]</scope>
    <source>
        <strain evidence="7">ATCC 11170 / ATH 1.1.1 / DSM 467 / LMG 4362 / NCIMB 8255 / S1</strain>
    </source>
</reference>
<gene>
    <name evidence="6" type="ordered locus">Rru_A3138</name>
</gene>
<dbReference type="PATRIC" id="fig|269796.9.peg.3251"/>
<comment type="similarity">
    <text evidence="1">Belongs to the leucine-binding protein family.</text>
</comment>
<feature type="compositionally biased region" description="Pro residues" evidence="4">
    <location>
        <begin position="22"/>
        <end position="32"/>
    </location>
</feature>
<dbReference type="CDD" id="cd06339">
    <property type="entry name" value="PBP1_YraM_LppC_lipoprotein-like"/>
    <property type="match status" value="1"/>
</dbReference>
<dbReference type="PANTHER" id="PTHR30483:SF6">
    <property type="entry name" value="PERIPLASMIC BINDING PROTEIN OF ABC TRANSPORTER FOR NATURAL AMINO ACIDS"/>
    <property type="match status" value="1"/>
</dbReference>